<keyword evidence="2" id="KW-1185">Reference proteome</keyword>
<evidence type="ECO:0000313" key="2">
    <source>
        <dbReference type="Proteomes" id="UP001163603"/>
    </source>
</evidence>
<gene>
    <name evidence="1" type="ORF">Pint_11641</name>
</gene>
<dbReference type="Proteomes" id="UP001163603">
    <property type="component" value="Chromosome 12"/>
</dbReference>
<reference evidence="2" key="1">
    <citation type="journal article" date="2023" name="G3 (Bethesda)">
        <title>Genome assembly and association tests identify interacting loci associated with vigor, precocity, and sex in interspecific pistachio rootstocks.</title>
        <authorList>
            <person name="Palmer W."/>
            <person name="Jacygrad E."/>
            <person name="Sagayaradj S."/>
            <person name="Cavanaugh K."/>
            <person name="Han R."/>
            <person name="Bertier L."/>
            <person name="Beede B."/>
            <person name="Kafkas S."/>
            <person name="Golino D."/>
            <person name="Preece J."/>
            <person name="Michelmore R."/>
        </authorList>
    </citation>
    <scope>NUCLEOTIDE SEQUENCE [LARGE SCALE GENOMIC DNA]</scope>
</reference>
<proteinExistence type="predicted"/>
<evidence type="ECO:0000313" key="1">
    <source>
        <dbReference type="EMBL" id="KAJ0016413.1"/>
    </source>
</evidence>
<protein>
    <submittedName>
        <fullName evidence="1">Uncharacterized protein</fullName>
    </submittedName>
</protein>
<accession>A0ACC0XDE1</accession>
<sequence>MESSEEEDDFPAIESITPQSKIDSVFQSHTEKGIRRVCCELLDLRDAVENLCGNVRTKYLAFLRISEEVVEMKHELRELRKHISGQKIFVQDLMTGELQEPLPDEIDDHKMIFLDKFDVLLAEHKVEEALEVLDAEERNYPELKGSAETSSAEASSFKTAFLKRKAVLEDQLVKITEQPSIGILELKKALSGLIKLGKGPLAHQLMLRSYGSRLQRSLEAYLPSCSVCPKVFPATIAKLVFSTISLAAKDSGIIFGDNPVFTNRVVQWAEWKIEFYVRLVKENAPPSETISALRAACVCAQASLNYCSMLESQGMKLSKLLLVLLRPYIEEVLELNFRRARKMIFYLEEIDAGLPLSPHFISPLSEISVLSDSVLVDSGMRFMHIVEDILDQITPLVVLHYGGNVLTRISHLFDKYMDALNRALPGTSDDDNLTELKEVIPFRAETDSEQLALLGIAFTITDELLPNIVLKVWSPKNENKEPGDGNTVPNASTTPELKDWKRHVQHSFDKLRDHFCLQYVLNFIYSREGKTRLEGQIYISGNEEHLQWVSEPLPSLPFQALFAKLQQLAIVAGDVLLGKEKLQKILLARLTETVVMWLSEEEEFWGVFENESSPVQPLGLQQLILDMHFTVEIARYAGYPSRHVHQIASAIIARAIRTFSARGINPQSSALPEDEWFVETAKSAIHKLLSGGSGSEVSDIDDEEHIILNEDDVSDSADTVSSVSTVESFESFASASMGELESPHFTDPEA</sequence>
<comment type="caution">
    <text evidence="1">The sequence shown here is derived from an EMBL/GenBank/DDBJ whole genome shotgun (WGS) entry which is preliminary data.</text>
</comment>
<dbReference type="EMBL" id="CM047747">
    <property type="protein sequence ID" value="KAJ0016413.1"/>
    <property type="molecule type" value="Genomic_DNA"/>
</dbReference>
<name>A0ACC0XDE1_9ROSI</name>
<organism evidence="1 2">
    <name type="scientific">Pistacia integerrima</name>
    <dbReference type="NCBI Taxonomy" id="434235"/>
    <lineage>
        <taxon>Eukaryota</taxon>
        <taxon>Viridiplantae</taxon>
        <taxon>Streptophyta</taxon>
        <taxon>Embryophyta</taxon>
        <taxon>Tracheophyta</taxon>
        <taxon>Spermatophyta</taxon>
        <taxon>Magnoliopsida</taxon>
        <taxon>eudicotyledons</taxon>
        <taxon>Gunneridae</taxon>
        <taxon>Pentapetalae</taxon>
        <taxon>rosids</taxon>
        <taxon>malvids</taxon>
        <taxon>Sapindales</taxon>
        <taxon>Anacardiaceae</taxon>
        <taxon>Pistacia</taxon>
    </lineage>
</organism>